<evidence type="ECO:0000313" key="3">
    <source>
        <dbReference type="Proteomes" id="UP001281003"/>
    </source>
</evidence>
<gene>
    <name evidence="2" type="ORF">B0T20DRAFT_394313</name>
</gene>
<organism evidence="2 3">
    <name type="scientific">Sordaria brevicollis</name>
    <dbReference type="NCBI Taxonomy" id="83679"/>
    <lineage>
        <taxon>Eukaryota</taxon>
        <taxon>Fungi</taxon>
        <taxon>Dikarya</taxon>
        <taxon>Ascomycota</taxon>
        <taxon>Pezizomycotina</taxon>
        <taxon>Sordariomycetes</taxon>
        <taxon>Sordariomycetidae</taxon>
        <taxon>Sordariales</taxon>
        <taxon>Sordariaceae</taxon>
        <taxon>Sordaria</taxon>
    </lineage>
</organism>
<dbReference type="Proteomes" id="UP001281003">
    <property type="component" value="Unassembled WGS sequence"/>
</dbReference>
<name>A0AAE0UB83_SORBR</name>
<evidence type="ECO:0000256" key="1">
    <source>
        <dbReference type="SAM" id="MobiDB-lite"/>
    </source>
</evidence>
<protein>
    <submittedName>
        <fullName evidence="2">Uncharacterized protein</fullName>
    </submittedName>
</protein>
<accession>A0AAE0UB83</accession>
<keyword evidence="3" id="KW-1185">Reference proteome</keyword>
<sequence length="150" mass="15966">MLQHVMVWCFCGTGVNTGLPSTKLPGIQRSHVPWHSRHSLRVTADPTLCDDAKLKKTQNGLVALLSFVIQHGQNCNANRATATMHFQCRSAPLPGSCEGGGMTVNSLPVNKRTNRHVAIPAQSAGLPGADHHSRSAGQGKTGSVRTPIQS</sequence>
<feature type="region of interest" description="Disordered" evidence="1">
    <location>
        <begin position="122"/>
        <end position="150"/>
    </location>
</feature>
<reference evidence="2" key="2">
    <citation type="submission" date="2023-07" db="EMBL/GenBank/DDBJ databases">
        <authorList>
            <consortium name="Lawrence Berkeley National Laboratory"/>
            <person name="Haridas S."/>
            <person name="Hensen N."/>
            <person name="Bonometti L."/>
            <person name="Westerberg I."/>
            <person name="Brannstrom I.O."/>
            <person name="Guillou S."/>
            <person name="Cros-Aarteil S."/>
            <person name="Calhoun S."/>
            <person name="Kuo A."/>
            <person name="Mondo S."/>
            <person name="Pangilinan J."/>
            <person name="Riley R."/>
            <person name="LaButti K."/>
            <person name="Andreopoulos B."/>
            <person name="Lipzen A."/>
            <person name="Chen C."/>
            <person name="Yanf M."/>
            <person name="Daum C."/>
            <person name="Ng V."/>
            <person name="Clum A."/>
            <person name="Steindorff A."/>
            <person name="Ohm R."/>
            <person name="Martin F."/>
            <person name="Silar P."/>
            <person name="Natvig D."/>
            <person name="Lalanne C."/>
            <person name="Gautier V."/>
            <person name="Ament-velasquez S.L."/>
            <person name="Kruys A."/>
            <person name="Hutchinson M.I."/>
            <person name="Powell A.J."/>
            <person name="Barry K."/>
            <person name="Miller A.N."/>
            <person name="Grigoriev I.V."/>
            <person name="Debuchy R."/>
            <person name="Gladieux P."/>
            <person name="Thoren M.H."/>
            <person name="Johannesson H."/>
        </authorList>
    </citation>
    <scope>NUCLEOTIDE SEQUENCE</scope>
    <source>
        <strain evidence="2">FGSC 1904</strain>
    </source>
</reference>
<reference evidence="2" key="1">
    <citation type="journal article" date="2023" name="Mol. Phylogenet. Evol.">
        <title>Genome-scale phylogeny and comparative genomics of the fungal order Sordariales.</title>
        <authorList>
            <person name="Hensen N."/>
            <person name="Bonometti L."/>
            <person name="Westerberg I."/>
            <person name="Brannstrom I.O."/>
            <person name="Guillou S."/>
            <person name="Cros-Aarteil S."/>
            <person name="Calhoun S."/>
            <person name="Haridas S."/>
            <person name="Kuo A."/>
            <person name="Mondo S."/>
            <person name="Pangilinan J."/>
            <person name="Riley R."/>
            <person name="LaButti K."/>
            <person name="Andreopoulos B."/>
            <person name="Lipzen A."/>
            <person name="Chen C."/>
            <person name="Yan M."/>
            <person name="Daum C."/>
            <person name="Ng V."/>
            <person name="Clum A."/>
            <person name="Steindorff A."/>
            <person name="Ohm R.A."/>
            <person name="Martin F."/>
            <person name="Silar P."/>
            <person name="Natvig D.O."/>
            <person name="Lalanne C."/>
            <person name="Gautier V."/>
            <person name="Ament-Velasquez S.L."/>
            <person name="Kruys A."/>
            <person name="Hutchinson M.I."/>
            <person name="Powell A.J."/>
            <person name="Barry K."/>
            <person name="Miller A.N."/>
            <person name="Grigoriev I.V."/>
            <person name="Debuchy R."/>
            <person name="Gladieux P."/>
            <person name="Hiltunen Thoren M."/>
            <person name="Johannesson H."/>
        </authorList>
    </citation>
    <scope>NUCLEOTIDE SEQUENCE</scope>
    <source>
        <strain evidence="2">FGSC 1904</strain>
    </source>
</reference>
<proteinExistence type="predicted"/>
<dbReference type="AlphaFoldDB" id="A0AAE0UB83"/>
<feature type="compositionally biased region" description="Polar residues" evidence="1">
    <location>
        <begin position="135"/>
        <end position="150"/>
    </location>
</feature>
<comment type="caution">
    <text evidence="2">The sequence shown here is derived from an EMBL/GenBank/DDBJ whole genome shotgun (WGS) entry which is preliminary data.</text>
</comment>
<evidence type="ECO:0000313" key="2">
    <source>
        <dbReference type="EMBL" id="KAK3397164.1"/>
    </source>
</evidence>
<dbReference type="EMBL" id="JAUTDP010000008">
    <property type="protein sequence ID" value="KAK3397164.1"/>
    <property type="molecule type" value="Genomic_DNA"/>
</dbReference>